<evidence type="ECO:0000256" key="1">
    <source>
        <dbReference type="SAM" id="MobiDB-lite"/>
    </source>
</evidence>
<dbReference type="AlphaFoldDB" id="A0A5B0QZH4"/>
<dbReference type="Proteomes" id="UP000324748">
    <property type="component" value="Unassembled WGS sequence"/>
</dbReference>
<organism evidence="2 3">
    <name type="scientific">Puccinia graminis f. sp. tritici</name>
    <dbReference type="NCBI Taxonomy" id="56615"/>
    <lineage>
        <taxon>Eukaryota</taxon>
        <taxon>Fungi</taxon>
        <taxon>Dikarya</taxon>
        <taxon>Basidiomycota</taxon>
        <taxon>Pucciniomycotina</taxon>
        <taxon>Pucciniomycetes</taxon>
        <taxon>Pucciniales</taxon>
        <taxon>Pucciniaceae</taxon>
        <taxon>Puccinia</taxon>
    </lineage>
</organism>
<accession>A0A5B0QZH4</accession>
<sequence>MFQPRLESRRTLEIVCRPSQAAELTFKTRSTNAISNLARASAIAAGSGCASGSGIPAAVHRSASSSSVRPSKI</sequence>
<evidence type="ECO:0000313" key="3">
    <source>
        <dbReference type="Proteomes" id="UP000324748"/>
    </source>
</evidence>
<comment type="caution">
    <text evidence="2">The sequence shown here is derived from an EMBL/GenBank/DDBJ whole genome shotgun (WGS) entry which is preliminary data.</text>
</comment>
<feature type="region of interest" description="Disordered" evidence="1">
    <location>
        <begin position="53"/>
        <end position="73"/>
    </location>
</feature>
<keyword evidence="3" id="KW-1185">Reference proteome</keyword>
<name>A0A5B0QZH4_PUCGR</name>
<evidence type="ECO:0000313" key="2">
    <source>
        <dbReference type="EMBL" id="KAA1118688.1"/>
    </source>
</evidence>
<gene>
    <name evidence="2" type="ORF">PGT21_002313</name>
</gene>
<protein>
    <submittedName>
        <fullName evidence="2">Uncharacterized protein</fullName>
    </submittedName>
</protein>
<reference evidence="2 3" key="1">
    <citation type="submission" date="2019-05" db="EMBL/GenBank/DDBJ databases">
        <title>Emergence of the Ug99 lineage of the wheat stem rust pathogen through somatic hybridization.</title>
        <authorList>
            <person name="Li F."/>
            <person name="Upadhyaya N.M."/>
            <person name="Sperschneider J."/>
            <person name="Matny O."/>
            <person name="Nguyen-Phuc H."/>
            <person name="Mago R."/>
            <person name="Raley C."/>
            <person name="Miller M.E."/>
            <person name="Silverstein K.A.T."/>
            <person name="Henningsen E."/>
            <person name="Hirsch C.D."/>
            <person name="Visser B."/>
            <person name="Pretorius Z.A."/>
            <person name="Steffenson B.J."/>
            <person name="Schwessinger B."/>
            <person name="Dodds P.N."/>
            <person name="Figueroa M."/>
        </authorList>
    </citation>
    <scope>NUCLEOTIDE SEQUENCE [LARGE SCALE GENOMIC DNA]</scope>
    <source>
        <strain evidence="2">21-0</strain>
    </source>
</reference>
<dbReference type="EMBL" id="VSWC01000001">
    <property type="protein sequence ID" value="KAA1118688.1"/>
    <property type="molecule type" value="Genomic_DNA"/>
</dbReference>
<proteinExistence type="predicted"/>